<protein>
    <submittedName>
        <fullName evidence="1">Uncharacterized protein</fullName>
    </submittedName>
</protein>
<accession>A0A975BFD7</accession>
<dbReference type="AlphaFoldDB" id="A0A975BFD7"/>
<dbReference type="Proteomes" id="UP000663722">
    <property type="component" value="Chromosome"/>
</dbReference>
<dbReference type="RefSeq" id="WP_207680912.1">
    <property type="nucleotide sequence ID" value="NZ_CP061800.1"/>
</dbReference>
<name>A0A975BFD7_9BACT</name>
<evidence type="ECO:0000313" key="2">
    <source>
        <dbReference type="Proteomes" id="UP000663722"/>
    </source>
</evidence>
<gene>
    <name evidence="1" type="ORF">dnm_004170</name>
</gene>
<reference evidence="1" key="1">
    <citation type="journal article" date="2021" name="Microb. Physiol.">
        <title>Proteogenomic Insights into the Physiology of Marine, Sulfate-Reducing, Filamentous Desulfonema limicola and Desulfonema magnum.</title>
        <authorList>
            <person name="Schnaars V."/>
            <person name="Wohlbrand L."/>
            <person name="Scheve S."/>
            <person name="Hinrichs C."/>
            <person name="Reinhardt R."/>
            <person name="Rabus R."/>
        </authorList>
    </citation>
    <scope>NUCLEOTIDE SEQUENCE</scope>
    <source>
        <strain evidence="1">4be13</strain>
    </source>
</reference>
<organism evidence="1 2">
    <name type="scientific">Desulfonema magnum</name>
    <dbReference type="NCBI Taxonomy" id="45655"/>
    <lineage>
        <taxon>Bacteria</taxon>
        <taxon>Pseudomonadati</taxon>
        <taxon>Thermodesulfobacteriota</taxon>
        <taxon>Desulfobacteria</taxon>
        <taxon>Desulfobacterales</taxon>
        <taxon>Desulfococcaceae</taxon>
        <taxon>Desulfonema</taxon>
    </lineage>
</organism>
<keyword evidence="2" id="KW-1185">Reference proteome</keyword>
<dbReference type="KEGG" id="dmm:dnm_004170"/>
<sequence length="78" mass="9051">MLTEREFIEHIAEPELELLEEQLHAAYKKAPLVHAKGDHFHCCPLCGNLLLRTNKNILICEDDRCRTKRNSEKPGRTI</sequence>
<evidence type="ECO:0000313" key="1">
    <source>
        <dbReference type="EMBL" id="QTA84421.1"/>
    </source>
</evidence>
<proteinExistence type="predicted"/>
<dbReference type="EMBL" id="CP061800">
    <property type="protein sequence ID" value="QTA84421.1"/>
    <property type="molecule type" value="Genomic_DNA"/>
</dbReference>